<dbReference type="AlphaFoldDB" id="A0ABD6EKV1"/>
<evidence type="ECO:0000256" key="3">
    <source>
        <dbReference type="ARBA" id="ARBA00022692"/>
    </source>
</evidence>
<dbReference type="Proteomes" id="UP001608902">
    <property type="component" value="Unassembled WGS sequence"/>
</dbReference>
<dbReference type="EMBL" id="JBGFUD010002129">
    <property type="protein sequence ID" value="MFH4977197.1"/>
    <property type="molecule type" value="Genomic_DNA"/>
</dbReference>
<keyword evidence="4 6" id="KW-1133">Transmembrane helix</keyword>
<gene>
    <name evidence="7" type="ORF">AB6A40_003906</name>
</gene>
<feature type="transmembrane region" description="Helical" evidence="6">
    <location>
        <begin position="56"/>
        <end position="83"/>
    </location>
</feature>
<evidence type="ECO:0000313" key="8">
    <source>
        <dbReference type="Proteomes" id="UP001608902"/>
    </source>
</evidence>
<evidence type="ECO:0000256" key="1">
    <source>
        <dbReference type="ARBA" id="ARBA00004141"/>
    </source>
</evidence>
<sequence length="146" mass="16846">MAFTFAAFCYLVAMLAVAFCIFFAIFTVICVDELKSDFKNPIEQCRSMNQLVLPEYLLHLSYTVLFVLSMQIGGICWNAPLLAYHIHRYMNRPVMTGPGIYDPTTIMNQNELSRAMKEGWVKLGFYLISFFYYLYAMIYTMVTSSA</sequence>
<dbReference type="SMART" id="SM01398">
    <property type="entry name" value="Cornichon"/>
    <property type="match status" value="1"/>
</dbReference>
<dbReference type="Pfam" id="PF03311">
    <property type="entry name" value="Cornichon"/>
    <property type="match status" value="1"/>
</dbReference>
<dbReference type="InterPro" id="IPR003377">
    <property type="entry name" value="Cornichon"/>
</dbReference>
<comment type="similarity">
    <text evidence="2">Belongs to the cornichon family.</text>
</comment>
<evidence type="ECO:0000256" key="2">
    <source>
        <dbReference type="ARBA" id="ARBA00010095"/>
    </source>
</evidence>
<dbReference type="InterPro" id="IPR033466">
    <property type="entry name" value="Cornichon_conserved"/>
</dbReference>
<evidence type="ECO:0000256" key="5">
    <source>
        <dbReference type="ARBA" id="ARBA00023136"/>
    </source>
</evidence>
<evidence type="ECO:0000256" key="4">
    <source>
        <dbReference type="ARBA" id="ARBA00022989"/>
    </source>
</evidence>
<dbReference type="PROSITE" id="PS01340">
    <property type="entry name" value="CORNICHON"/>
    <property type="match status" value="1"/>
</dbReference>
<comment type="subcellular location">
    <subcellularLocation>
        <location evidence="1">Membrane</location>
        <topology evidence="1">Multi-pass membrane protein</topology>
    </subcellularLocation>
</comment>
<evidence type="ECO:0008006" key="9">
    <source>
        <dbReference type="Google" id="ProtNLM"/>
    </source>
</evidence>
<keyword evidence="3 6" id="KW-0812">Transmembrane</keyword>
<name>A0ABD6EKV1_9BILA</name>
<reference evidence="7 8" key="1">
    <citation type="submission" date="2024-08" db="EMBL/GenBank/DDBJ databases">
        <title>Gnathostoma spinigerum genome.</title>
        <authorList>
            <person name="Gonzalez-Bertolin B."/>
            <person name="Monzon S."/>
            <person name="Zaballos A."/>
            <person name="Jimenez P."/>
            <person name="Dekumyoy P."/>
            <person name="Varona S."/>
            <person name="Cuesta I."/>
            <person name="Sumanam S."/>
            <person name="Adisakwattana P."/>
            <person name="Gasser R.B."/>
            <person name="Hernandez-Gonzalez A."/>
            <person name="Young N.D."/>
            <person name="Perteguer M.J."/>
        </authorList>
    </citation>
    <scope>NUCLEOTIDE SEQUENCE [LARGE SCALE GENOMIC DNA]</scope>
    <source>
        <strain evidence="7">AL3</strain>
        <tissue evidence="7">Liver</tissue>
    </source>
</reference>
<proteinExistence type="inferred from homology"/>
<dbReference type="GO" id="GO:0016020">
    <property type="term" value="C:membrane"/>
    <property type="evidence" value="ECO:0007669"/>
    <property type="project" value="UniProtKB-SubCell"/>
</dbReference>
<protein>
    <recommendedName>
        <fullName evidence="9">Cornichon</fullName>
    </recommendedName>
</protein>
<feature type="transmembrane region" description="Helical" evidence="6">
    <location>
        <begin position="7"/>
        <end position="29"/>
    </location>
</feature>
<organism evidence="7 8">
    <name type="scientific">Gnathostoma spinigerum</name>
    <dbReference type="NCBI Taxonomy" id="75299"/>
    <lineage>
        <taxon>Eukaryota</taxon>
        <taxon>Metazoa</taxon>
        <taxon>Ecdysozoa</taxon>
        <taxon>Nematoda</taxon>
        <taxon>Chromadorea</taxon>
        <taxon>Rhabditida</taxon>
        <taxon>Spirurina</taxon>
        <taxon>Gnathostomatomorpha</taxon>
        <taxon>Gnathostomatoidea</taxon>
        <taxon>Gnathostomatidae</taxon>
        <taxon>Gnathostoma</taxon>
    </lineage>
</organism>
<feature type="transmembrane region" description="Helical" evidence="6">
    <location>
        <begin position="123"/>
        <end position="142"/>
    </location>
</feature>
<dbReference type="PANTHER" id="PTHR12290">
    <property type="entry name" value="CORNICHON-RELATED"/>
    <property type="match status" value="1"/>
</dbReference>
<evidence type="ECO:0000256" key="6">
    <source>
        <dbReference type="SAM" id="Phobius"/>
    </source>
</evidence>
<accession>A0ABD6EKV1</accession>
<comment type="caution">
    <text evidence="7">The sequence shown here is derived from an EMBL/GenBank/DDBJ whole genome shotgun (WGS) entry which is preliminary data.</text>
</comment>
<keyword evidence="5 6" id="KW-0472">Membrane</keyword>
<evidence type="ECO:0000313" key="7">
    <source>
        <dbReference type="EMBL" id="MFH4977197.1"/>
    </source>
</evidence>
<keyword evidence="8" id="KW-1185">Reference proteome</keyword>